<comment type="caution">
    <text evidence="2">The sequence shown here is derived from an EMBL/GenBank/DDBJ whole genome shotgun (WGS) entry which is preliminary data.</text>
</comment>
<sequence>MKFTKNRVAIAILCSIPTIITTTISPIAYAQTSVVEVSSQSDFERALAQAKSATNLTIRLTNDFTLLPKVNQNRQEIPWEIGNVTIDGANHILTVRGSPLDITGDTVIRNTKLSFLPSQGLTLDLNAANQQEITQYIFVNGNRLELDNVDTQMGTNANKLSRPNIVMGSGMGATKDAGKAELVLKNTIVKNILAGNLNSSSKQSNTKITLDSHSEVLQGVYFGLDSPNNVTGEVTVISETDKVGGYIGNNTNSTLELKGVNTHRSTAISGVKNLKLTQGTDLAVSDLEVENLSLENGTKLNTENTNFPISIQHLSGSGGTLIANVDSGSIDLASTAGNINLDIRGWLDPDETYVNVQGNADGLTVTASQASDLNIVKDGNSFKTAPLDTVTPPPVTVTPPAQPILPVTPPTVVTEKGDSVQVEEKPIADTPLITQKGSAVTEAEKPVADVPLITEKGSSVTEAEKPTADVPLITEKGSSVTEAEKPMADVPLITQRFSCYRSGKTNG</sequence>
<accession>A0ABT1WZ11</accession>
<dbReference type="Proteomes" id="UP001206331">
    <property type="component" value="Unassembled WGS sequence"/>
</dbReference>
<feature type="compositionally biased region" description="Pro residues" evidence="1">
    <location>
        <begin position="391"/>
        <end position="409"/>
    </location>
</feature>
<name>A0ABT1WZ11_ACTSU</name>
<dbReference type="RefSeq" id="WP_015674496.1">
    <property type="nucleotide sequence ID" value="NZ_CP090556.1"/>
</dbReference>
<protein>
    <submittedName>
        <fullName evidence="2">Uncharacterized protein</fullName>
    </submittedName>
</protein>
<evidence type="ECO:0000256" key="1">
    <source>
        <dbReference type="SAM" id="MobiDB-lite"/>
    </source>
</evidence>
<evidence type="ECO:0000313" key="3">
    <source>
        <dbReference type="Proteomes" id="UP001206331"/>
    </source>
</evidence>
<evidence type="ECO:0000313" key="2">
    <source>
        <dbReference type="EMBL" id="MCQ9630744.1"/>
    </source>
</evidence>
<feature type="region of interest" description="Disordered" evidence="1">
    <location>
        <begin position="385"/>
        <end position="409"/>
    </location>
</feature>
<organism evidence="2 3">
    <name type="scientific">Actinobacillus suis</name>
    <dbReference type="NCBI Taxonomy" id="716"/>
    <lineage>
        <taxon>Bacteria</taxon>
        <taxon>Pseudomonadati</taxon>
        <taxon>Pseudomonadota</taxon>
        <taxon>Gammaproteobacteria</taxon>
        <taxon>Pasteurellales</taxon>
        <taxon>Pasteurellaceae</taxon>
        <taxon>Actinobacillus</taxon>
    </lineage>
</organism>
<keyword evidence="3" id="KW-1185">Reference proteome</keyword>
<gene>
    <name evidence="2" type="ORF">LZL92_10705</name>
</gene>
<proteinExistence type="predicted"/>
<dbReference type="EMBL" id="JAJUPA010000013">
    <property type="protein sequence ID" value="MCQ9630744.1"/>
    <property type="molecule type" value="Genomic_DNA"/>
</dbReference>
<feature type="region of interest" description="Disordered" evidence="1">
    <location>
        <begin position="459"/>
        <end position="487"/>
    </location>
</feature>
<dbReference type="GeneID" id="34291670"/>
<reference evidence="2 3" key="1">
    <citation type="submission" date="2021-12" db="EMBL/GenBank/DDBJ databases">
        <title>Identification and characterization of A. suis stains in western Canada.</title>
        <authorList>
            <person name="Kulathunga D.G.R.S."/>
            <person name="De Oliveira Costa M."/>
        </authorList>
    </citation>
    <scope>NUCLEOTIDE SEQUENCE [LARGE SCALE GENOMIC DNA]</scope>
    <source>
        <strain evidence="2 3">18_292</strain>
    </source>
</reference>